<keyword evidence="3" id="KW-1185">Reference proteome</keyword>
<comment type="caution">
    <text evidence="2">The sequence shown here is derived from an EMBL/GenBank/DDBJ whole genome shotgun (WGS) entry which is preliminary data.</text>
</comment>
<name>A0A8K1FDA0_PYTOL</name>
<gene>
    <name evidence="2" type="ORF">Poli38472_013243</name>
</gene>
<proteinExistence type="predicted"/>
<feature type="region of interest" description="Disordered" evidence="1">
    <location>
        <begin position="258"/>
        <end position="295"/>
    </location>
</feature>
<reference evidence="2" key="1">
    <citation type="submission" date="2019-03" db="EMBL/GenBank/DDBJ databases">
        <title>Long read genome sequence of the mycoparasitic Pythium oligandrum ATCC 38472 isolated from sugarbeet rhizosphere.</title>
        <authorList>
            <person name="Gaulin E."/>
        </authorList>
    </citation>
    <scope>NUCLEOTIDE SEQUENCE</scope>
    <source>
        <strain evidence="2">ATCC 38472_TT</strain>
    </source>
</reference>
<organism evidence="2 3">
    <name type="scientific">Pythium oligandrum</name>
    <name type="common">Mycoparasitic fungus</name>
    <dbReference type="NCBI Taxonomy" id="41045"/>
    <lineage>
        <taxon>Eukaryota</taxon>
        <taxon>Sar</taxon>
        <taxon>Stramenopiles</taxon>
        <taxon>Oomycota</taxon>
        <taxon>Peronosporomycetes</taxon>
        <taxon>Pythiales</taxon>
        <taxon>Pythiaceae</taxon>
        <taxon>Pythium</taxon>
    </lineage>
</organism>
<protein>
    <submittedName>
        <fullName evidence="2">Uncharacterized protein</fullName>
    </submittedName>
</protein>
<dbReference type="AlphaFoldDB" id="A0A8K1FDA0"/>
<evidence type="ECO:0000313" key="2">
    <source>
        <dbReference type="EMBL" id="TMW55352.1"/>
    </source>
</evidence>
<evidence type="ECO:0000313" key="3">
    <source>
        <dbReference type="Proteomes" id="UP000794436"/>
    </source>
</evidence>
<sequence length="295" mass="32837">MSIWIAPFEWRALRGRSEGQGKRARGWGRRGHLARVVAAYAPEKTPEEVELVLNDYAGREEQLIKWYVAKYALDGMEDVEWMLNAVFRFKHMKPSDDQTPEFCKRLAQVMVKFMGKCGGAGSESRGVSASRDGPSPHFDPLEDDTLLPVDEFSTMDGVCLKQAMAQLGRITKPQRGDIWCEAWFPQFAGMLQMVCTSVKTVRLRIIALDGWERVLHFLPDGSSVSSAVAKTHKVLNCGDLDLELRADFQQALANELNSAKQRKESSRSGTWRDTGTSEDADVPSSSGAKCSCGVE</sequence>
<accession>A0A8K1FDA0</accession>
<evidence type="ECO:0000256" key="1">
    <source>
        <dbReference type="SAM" id="MobiDB-lite"/>
    </source>
</evidence>
<dbReference type="Proteomes" id="UP000794436">
    <property type="component" value="Unassembled WGS sequence"/>
</dbReference>
<dbReference type="OrthoDB" id="164491at2759"/>
<dbReference type="EMBL" id="SPLM01000148">
    <property type="protein sequence ID" value="TMW55352.1"/>
    <property type="molecule type" value="Genomic_DNA"/>
</dbReference>